<dbReference type="Proteomes" id="UP000295560">
    <property type="component" value="Unassembled WGS sequence"/>
</dbReference>
<dbReference type="InterPro" id="IPR011251">
    <property type="entry name" value="Luciferase-like_dom"/>
</dbReference>
<name>A0A4R1HI49_PSEEN</name>
<dbReference type="Gene3D" id="3.20.20.30">
    <property type="entry name" value="Luciferase-like domain"/>
    <property type="match status" value="1"/>
</dbReference>
<dbReference type="PANTHER" id="PTHR43244">
    <property type="match status" value="1"/>
</dbReference>
<dbReference type="NCBIfam" id="TIGR03554">
    <property type="entry name" value="F420_G6P_DH"/>
    <property type="match status" value="1"/>
</dbReference>
<evidence type="ECO:0000313" key="4">
    <source>
        <dbReference type="EMBL" id="TCK21917.1"/>
    </source>
</evidence>
<organism evidence="4 5">
    <name type="scientific">Pseudonocardia endophytica</name>
    <dbReference type="NCBI Taxonomy" id="401976"/>
    <lineage>
        <taxon>Bacteria</taxon>
        <taxon>Bacillati</taxon>
        <taxon>Actinomycetota</taxon>
        <taxon>Actinomycetes</taxon>
        <taxon>Pseudonocardiales</taxon>
        <taxon>Pseudonocardiaceae</taxon>
        <taxon>Pseudonocardia</taxon>
    </lineage>
</organism>
<dbReference type="CDD" id="cd01097">
    <property type="entry name" value="Tetrahydromethanopterin_reductase"/>
    <property type="match status" value="1"/>
</dbReference>
<dbReference type="NCBIfam" id="TIGR03557">
    <property type="entry name" value="F420_G6P_family"/>
    <property type="match status" value="1"/>
</dbReference>
<comment type="caution">
    <text evidence="4">The sequence shown here is derived from an EMBL/GenBank/DDBJ whole genome shotgun (WGS) entry which is preliminary data.</text>
</comment>
<dbReference type="PANTHER" id="PTHR43244:SF1">
    <property type="entry name" value="5,10-METHYLENETETRAHYDROMETHANOPTERIN REDUCTASE"/>
    <property type="match status" value="1"/>
</dbReference>
<gene>
    <name evidence="4" type="ORF">EV378_5909</name>
</gene>
<sequence>MRYGYKASAEQFAPRELIGYSALAEDLGLETIAVSDHFQPWRHHGGHTPAVLPWLGALGERTRHAVLGTSVLTPTMRYHPSVVAQAFATLACLNPGRVFLGVGTGEALNETPATAGEWPGPKERRLMLRESIELIRRLWSEDRVTFDGEYYRTDRATIYDRPETRIPIYLAASGPLAAKLAGRVADGYIATSGKDPQLYRDLLGALAEGAEAAQRDVNRIDRFIEIKVSYDKDADYARDACHFWAPLALKPEEKTGIDDALEMEQAADKILDRAHTRFIVSDDPEEVVERIAPYVEVGFTHLVFHGPGHDQERFLRGFCTDVLPKLHDRFGRAATTTSPGEGQ</sequence>
<dbReference type="SUPFAM" id="SSF51679">
    <property type="entry name" value="Bacterial luciferase-like"/>
    <property type="match status" value="1"/>
</dbReference>
<evidence type="ECO:0000256" key="1">
    <source>
        <dbReference type="ARBA" id="ARBA00023002"/>
    </source>
</evidence>
<dbReference type="InterPro" id="IPR050564">
    <property type="entry name" value="F420-G6PD/mer"/>
</dbReference>
<keyword evidence="5" id="KW-1185">Reference proteome</keyword>
<dbReference type="GO" id="GO:0016705">
    <property type="term" value="F:oxidoreductase activity, acting on paired donors, with incorporation or reduction of molecular oxygen"/>
    <property type="evidence" value="ECO:0007669"/>
    <property type="project" value="InterPro"/>
</dbReference>
<keyword evidence="2" id="KW-0119">Carbohydrate metabolism</keyword>
<dbReference type="OrthoDB" id="180193at2"/>
<dbReference type="EMBL" id="SMFZ01000002">
    <property type="protein sequence ID" value="TCK21917.1"/>
    <property type="molecule type" value="Genomic_DNA"/>
</dbReference>
<dbReference type="RefSeq" id="WP_132432911.1">
    <property type="nucleotide sequence ID" value="NZ_SMFZ01000002.1"/>
</dbReference>
<keyword evidence="1" id="KW-0560">Oxidoreductase</keyword>
<proteinExistence type="predicted"/>
<evidence type="ECO:0000313" key="5">
    <source>
        <dbReference type="Proteomes" id="UP000295560"/>
    </source>
</evidence>
<protein>
    <submittedName>
        <fullName evidence="4">Coenzyme F420-dependent glucose-6-phosphate dehydrogenase</fullName>
    </submittedName>
</protein>
<dbReference type="Pfam" id="PF00296">
    <property type="entry name" value="Bac_luciferase"/>
    <property type="match status" value="1"/>
</dbReference>
<reference evidence="4 5" key="1">
    <citation type="submission" date="2019-03" db="EMBL/GenBank/DDBJ databases">
        <title>Sequencing the genomes of 1000 actinobacteria strains.</title>
        <authorList>
            <person name="Klenk H.-P."/>
        </authorList>
    </citation>
    <scope>NUCLEOTIDE SEQUENCE [LARGE SCALE GENOMIC DNA]</scope>
    <source>
        <strain evidence="4 5">DSM 44969</strain>
    </source>
</reference>
<evidence type="ECO:0000259" key="3">
    <source>
        <dbReference type="Pfam" id="PF00296"/>
    </source>
</evidence>
<dbReference type="AlphaFoldDB" id="A0A4R1HI49"/>
<dbReference type="InterPro" id="IPR019944">
    <property type="entry name" value="F420-dep_G6P_DH"/>
</dbReference>
<dbReference type="InterPro" id="IPR036661">
    <property type="entry name" value="Luciferase-like_sf"/>
</dbReference>
<evidence type="ECO:0000256" key="2">
    <source>
        <dbReference type="ARBA" id="ARBA00023277"/>
    </source>
</evidence>
<feature type="domain" description="Luciferase-like" evidence="3">
    <location>
        <begin position="8"/>
        <end position="301"/>
    </location>
</feature>
<dbReference type="InterPro" id="IPR019945">
    <property type="entry name" value="F420_G6P_DH-rel"/>
</dbReference>
<accession>A0A4R1HI49</accession>